<dbReference type="Pfam" id="PF12230">
    <property type="entry name" value="PRP21_like_P"/>
    <property type="match status" value="1"/>
</dbReference>
<evidence type="ECO:0000256" key="3">
    <source>
        <dbReference type="ARBA" id="ARBA00022728"/>
    </source>
</evidence>
<dbReference type="GO" id="GO:0071004">
    <property type="term" value="C:U2-type prespliceosome"/>
    <property type="evidence" value="ECO:0007669"/>
    <property type="project" value="TreeGrafter"/>
</dbReference>
<feature type="compositionally biased region" description="Pro residues" evidence="7">
    <location>
        <begin position="548"/>
        <end position="565"/>
    </location>
</feature>
<dbReference type="SUPFAM" id="SSF54236">
    <property type="entry name" value="Ubiquitin-like"/>
    <property type="match status" value="1"/>
</dbReference>
<dbReference type="Pfam" id="PF01805">
    <property type="entry name" value="Surp"/>
    <property type="match status" value="2"/>
</dbReference>
<feature type="compositionally biased region" description="Basic and acidic residues" evidence="7">
    <location>
        <begin position="165"/>
        <end position="179"/>
    </location>
</feature>
<feature type="compositionally biased region" description="Acidic residues" evidence="7">
    <location>
        <begin position="417"/>
        <end position="429"/>
    </location>
</feature>
<dbReference type="GO" id="GO:0003723">
    <property type="term" value="F:RNA binding"/>
    <property type="evidence" value="ECO:0007669"/>
    <property type="project" value="InterPro"/>
</dbReference>
<dbReference type="InterPro" id="IPR022030">
    <property type="entry name" value="SF3A1_dom"/>
</dbReference>
<protein>
    <recommendedName>
        <fullName evidence="12">SURP motif domain-containing protein</fullName>
    </recommendedName>
</protein>
<dbReference type="InterPro" id="IPR035967">
    <property type="entry name" value="SWAP/Surp_sf"/>
</dbReference>
<feature type="region of interest" description="Disordered" evidence="7">
    <location>
        <begin position="394"/>
        <end position="432"/>
    </location>
</feature>
<dbReference type="InterPro" id="IPR035563">
    <property type="entry name" value="SF3As1_ubi"/>
</dbReference>
<dbReference type="InterPro" id="IPR000061">
    <property type="entry name" value="Surp"/>
</dbReference>
<feature type="domain" description="Ubiquitin-like" evidence="8">
    <location>
        <begin position="654"/>
        <end position="726"/>
    </location>
</feature>
<dbReference type="InterPro" id="IPR029071">
    <property type="entry name" value="Ubiquitin-like_domsf"/>
</dbReference>
<keyword evidence="5" id="KW-0508">mRNA splicing</keyword>
<dbReference type="eggNOG" id="KOG0007">
    <property type="taxonomic scope" value="Eukaryota"/>
</dbReference>
<feature type="region of interest" description="Disordered" evidence="7">
    <location>
        <begin position="520"/>
        <end position="621"/>
    </location>
</feature>
<keyword evidence="3" id="KW-0747">Spliceosome</keyword>
<evidence type="ECO:0000259" key="9">
    <source>
        <dbReference type="PROSITE" id="PS50128"/>
    </source>
</evidence>
<dbReference type="EMBL" id="AGNL01002941">
    <property type="protein sequence ID" value="EJK75425.1"/>
    <property type="molecule type" value="Genomic_DNA"/>
</dbReference>
<dbReference type="GO" id="GO:0000381">
    <property type="term" value="P:regulation of alternative mRNA splicing, via spliceosome"/>
    <property type="evidence" value="ECO:0007669"/>
    <property type="project" value="TreeGrafter"/>
</dbReference>
<gene>
    <name evidence="10" type="ORF">THAOC_02849</name>
</gene>
<dbReference type="SMART" id="SM00648">
    <property type="entry name" value="SWAP"/>
    <property type="match status" value="2"/>
</dbReference>
<dbReference type="OMA" id="HAYYRHR"/>
<dbReference type="OrthoDB" id="447637at2759"/>
<evidence type="ECO:0000256" key="5">
    <source>
        <dbReference type="ARBA" id="ARBA00023187"/>
    </source>
</evidence>
<keyword evidence="6" id="KW-0539">Nucleus</keyword>
<dbReference type="CDD" id="cd01800">
    <property type="entry name" value="Ubl_SF3a120"/>
    <property type="match status" value="1"/>
</dbReference>
<dbReference type="Gene3D" id="3.10.20.90">
    <property type="entry name" value="Phosphatidylinositol 3-kinase Catalytic Subunit, Chain A, domain 1"/>
    <property type="match status" value="1"/>
</dbReference>
<comment type="caution">
    <text evidence="10">The sequence shown here is derived from an EMBL/GenBank/DDBJ whole genome shotgun (WGS) entry which is preliminary data.</text>
</comment>
<comment type="subcellular location">
    <subcellularLocation>
        <location evidence="1">Nucleus</location>
    </subcellularLocation>
</comment>
<evidence type="ECO:0000256" key="6">
    <source>
        <dbReference type="ARBA" id="ARBA00023242"/>
    </source>
</evidence>
<dbReference type="InterPro" id="IPR000626">
    <property type="entry name" value="Ubiquitin-like_dom"/>
</dbReference>
<dbReference type="GO" id="GO:0071013">
    <property type="term" value="C:catalytic step 2 spliceosome"/>
    <property type="evidence" value="ECO:0007669"/>
    <property type="project" value="TreeGrafter"/>
</dbReference>
<feature type="compositionally biased region" description="Basic and acidic residues" evidence="7">
    <location>
        <begin position="101"/>
        <end position="126"/>
    </location>
</feature>
<evidence type="ECO:0000256" key="4">
    <source>
        <dbReference type="ARBA" id="ARBA00022737"/>
    </source>
</evidence>
<dbReference type="AlphaFoldDB" id="K0TDA1"/>
<organism evidence="10 11">
    <name type="scientific">Thalassiosira oceanica</name>
    <name type="common">Marine diatom</name>
    <dbReference type="NCBI Taxonomy" id="159749"/>
    <lineage>
        <taxon>Eukaryota</taxon>
        <taxon>Sar</taxon>
        <taxon>Stramenopiles</taxon>
        <taxon>Ochrophyta</taxon>
        <taxon>Bacillariophyta</taxon>
        <taxon>Coscinodiscophyceae</taxon>
        <taxon>Thalassiosirophycidae</taxon>
        <taxon>Thalassiosirales</taxon>
        <taxon>Thalassiosiraceae</taxon>
        <taxon>Thalassiosira</taxon>
    </lineage>
</organism>
<dbReference type="InterPro" id="IPR045146">
    <property type="entry name" value="SF3A1"/>
</dbReference>
<dbReference type="Proteomes" id="UP000266841">
    <property type="component" value="Unassembled WGS sequence"/>
</dbReference>
<evidence type="ECO:0008006" key="12">
    <source>
        <dbReference type="Google" id="ProtNLM"/>
    </source>
</evidence>
<feature type="region of interest" description="Disordered" evidence="7">
    <location>
        <begin position="93"/>
        <end position="126"/>
    </location>
</feature>
<evidence type="ECO:0000259" key="8">
    <source>
        <dbReference type="PROSITE" id="PS50053"/>
    </source>
</evidence>
<name>K0TDA1_THAOC</name>
<dbReference type="PROSITE" id="PS50128">
    <property type="entry name" value="SURP"/>
    <property type="match status" value="2"/>
</dbReference>
<feature type="domain" description="SURP motif" evidence="9">
    <location>
        <begin position="15"/>
        <end position="58"/>
    </location>
</feature>
<keyword evidence="4" id="KW-0677">Repeat</keyword>
<dbReference type="GO" id="GO:0005686">
    <property type="term" value="C:U2 snRNP"/>
    <property type="evidence" value="ECO:0007669"/>
    <property type="project" value="TreeGrafter"/>
</dbReference>
<keyword evidence="2" id="KW-0507">mRNA processing</keyword>
<dbReference type="GO" id="GO:0045292">
    <property type="term" value="P:mRNA cis splicing, via spliceosome"/>
    <property type="evidence" value="ECO:0007669"/>
    <property type="project" value="InterPro"/>
</dbReference>
<feature type="domain" description="SURP motif" evidence="9">
    <location>
        <begin position="211"/>
        <end position="265"/>
    </location>
</feature>
<dbReference type="PANTHER" id="PTHR15316:SF1">
    <property type="entry name" value="SPLICING FACTOR 3A SUBUNIT 1"/>
    <property type="match status" value="1"/>
</dbReference>
<dbReference type="PANTHER" id="PTHR15316">
    <property type="entry name" value="SPLICEOSOME ASSOCIATED PROTEIN 114/SWAP SPLICING FACTOR-RELATED"/>
    <property type="match status" value="1"/>
</dbReference>
<accession>K0TDA1</accession>
<dbReference type="PROSITE" id="PS50053">
    <property type="entry name" value="UBIQUITIN_2"/>
    <property type="match status" value="1"/>
</dbReference>
<dbReference type="SUPFAM" id="SSF109905">
    <property type="entry name" value="Surp module (SWAP domain)"/>
    <property type="match status" value="2"/>
</dbReference>
<evidence type="ECO:0000256" key="7">
    <source>
        <dbReference type="SAM" id="MobiDB-lite"/>
    </source>
</evidence>
<reference evidence="10 11" key="1">
    <citation type="journal article" date="2012" name="Genome Biol.">
        <title>Genome and low-iron response of an oceanic diatom adapted to chronic iron limitation.</title>
        <authorList>
            <person name="Lommer M."/>
            <person name="Specht M."/>
            <person name="Roy A.S."/>
            <person name="Kraemer L."/>
            <person name="Andreson R."/>
            <person name="Gutowska M.A."/>
            <person name="Wolf J."/>
            <person name="Bergner S.V."/>
            <person name="Schilhabel M.B."/>
            <person name="Klostermeier U.C."/>
            <person name="Beiko R.G."/>
            <person name="Rosenstiel P."/>
            <person name="Hippler M."/>
            <person name="Laroche J."/>
        </authorList>
    </citation>
    <scope>NUCLEOTIDE SEQUENCE [LARGE SCALE GENOMIC DNA]</scope>
    <source>
        <strain evidence="10 11">CCMP1005</strain>
    </source>
</reference>
<evidence type="ECO:0000313" key="11">
    <source>
        <dbReference type="Proteomes" id="UP000266841"/>
    </source>
</evidence>
<evidence type="ECO:0000256" key="2">
    <source>
        <dbReference type="ARBA" id="ARBA00022664"/>
    </source>
</evidence>
<sequence>MKFGIIKPPPEIRAVVDRTALFVSKNGRAFELKILNSDKGKTTKFAFLDPGGSAALISRLRQNLLASLTSQPTRPPLAASPFHGYYESKIKFYEDGGNDEEEKRKEEEEKKRKQREAEEAERALKEKEEAEAALAARKEAARKKASAADPVARALLASRANIQESQRRQSSEESKDGGETKSGNNGPRPPPALMHVSLAAPANLTQVEVEVIKLTAKFVALSSDKNSAADPLNRSDNFLSALSLREWANPEFGFLQPRHANFAYFTALADAYRSFLPGGEDYEAAKSKMRMDARKKRLADLIDDETSDNSTPLNTQSTVQNCLESAAYRAEYERDMAQRRRDAAEDSGGLGGAGIIDWHDFVVVETIEFKIDEKVEAVAPPTSLRLAALTQDLKAGGDPTESSAKDGGDSEGSSSEDSMDMEDDDDNSDDGEKLKVVQNYQPKVVSTQQITGSSSRTHIIDPISGKSIPIADMPEHMRIQLLDPKWAEEKKRFMEKQQDTNFVQGEDIASNISRFASQRGVAGGDADGATAAAKPLPDIKMGPGLPGEMPPPSMAADLPPPPAAPTPASAVIHVTQPTSDEPDAKRLKVDPSATNLPGEQFSVPETTAPTAPPPKPEAPAERLSEAAFIATLSTPDELPFCVRIPHDPSSASWNLNGQTIDLTMAATCKIKELKEKIREELGGGMPTNKMQIKHPSFGFMKDVMSLAYFNIGPMTSLDLVPKKRGGRK</sequence>
<feature type="region of interest" description="Disordered" evidence="7">
    <location>
        <begin position="158"/>
        <end position="194"/>
    </location>
</feature>
<evidence type="ECO:0000256" key="1">
    <source>
        <dbReference type="ARBA" id="ARBA00004123"/>
    </source>
</evidence>
<keyword evidence="11" id="KW-1185">Reference proteome</keyword>
<evidence type="ECO:0000313" key="10">
    <source>
        <dbReference type="EMBL" id="EJK75425.1"/>
    </source>
</evidence>
<proteinExistence type="predicted"/>
<dbReference type="Gene3D" id="1.10.10.790">
    <property type="entry name" value="Surp module"/>
    <property type="match status" value="2"/>
</dbReference>